<keyword evidence="2" id="KW-1185">Reference proteome</keyword>
<name>A0A7U3UT67_9ACTN</name>
<reference evidence="1 2" key="4">
    <citation type="journal article" date="2020" name="Sci. Rep.">
        <title>beta-carboline chemical signals induce reveromycin production through a LuxR family regulator in Streptomyces sp. SN-593.</title>
        <authorList>
            <person name="Panthee S."/>
            <person name="Kito N."/>
            <person name="Hayashi T."/>
            <person name="Shimizu T."/>
            <person name="Ishikawa J."/>
            <person name="Hamamoto H."/>
            <person name="Osada H."/>
            <person name="Takahashi S."/>
        </authorList>
    </citation>
    <scope>NUCLEOTIDE SEQUENCE [LARGE SCALE GENOMIC DNA]</scope>
    <source>
        <strain evidence="1 2">SN-593</strain>
    </source>
</reference>
<reference evidence="1 2" key="2">
    <citation type="journal article" date="2011" name="J. Antibiot.">
        <title>Furaquinocins I and J: novel polyketide isoprenoid hybrid compounds from Streptomyces reveromyceticus SN-593.</title>
        <authorList>
            <person name="Panthee S."/>
            <person name="Takahashi S."/>
            <person name="Takagi H."/>
            <person name="Nogawa T."/>
            <person name="Oowada E."/>
            <person name="Uramoto M."/>
            <person name="Osada H."/>
        </authorList>
    </citation>
    <scope>NUCLEOTIDE SEQUENCE [LARGE SCALE GENOMIC DNA]</scope>
    <source>
        <strain evidence="1 2">SN-593</strain>
    </source>
</reference>
<accession>A0A7U3UT67</accession>
<organism evidence="1 2">
    <name type="scientific">Actinacidiphila reveromycinica</name>
    <dbReference type="NCBI Taxonomy" id="659352"/>
    <lineage>
        <taxon>Bacteria</taxon>
        <taxon>Bacillati</taxon>
        <taxon>Actinomycetota</taxon>
        <taxon>Actinomycetes</taxon>
        <taxon>Kitasatosporales</taxon>
        <taxon>Streptomycetaceae</taxon>
        <taxon>Actinacidiphila</taxon>
    </lineage>
</organism>
<dbReference type="RefSeq" id="WP_202234455.1">
    <property type="nucleotide sequence ID" value="NZ_AP018365.1"/>
</dbReference>
<reference evidence="1 2" key="3">
    <citation type="journal article" date="2011" name="Nat. Chem. Biol.">
        <title>Reveromycin A biosynthesis uses RevG and RevJ for stereospecific spiroacetal formation.</title>
        <authorList>
            <person name="Takahashi S."/>
            <person name="Toyoda A."/>
            <person name="Sekiyama Y."/>
            <person name="Takagi H."/>
            <person name="Nogawa T."/>
            <person name="Uramoto M."/>
            <person name="Suzuki R."/>
            <person name="Koshino H."/>
            <person name="Kumano T."/>
            <person name="Panthee S."/>
            <person name="Dairi T."/>
            <person name="Ishikawa J."/>
            <person name="Ikeda H."/>
            <person name="Sakaki Y."/>
            <person name="Osada H."/>
        </authorList>
    </citation>
    <scope>NUCLEOTIDE SEQUENCE [LARGE SCALE GENOMIC DNA]</scope>
    <source>
        <strain evidence="1 2">SN-593</strain>
    </source>
</reference>
<protein>
    <submittedName>
        <fullName evidence="1">Uncharacterized protein</fullName>
    </submittedName>
</protein>
<dbReference type="EMBL" id="AP018365">
    <property type="protein sequence ID" value="BBA98294.1"/>
    <property type="molecule type" value="Genomic_DNA"/>
</dbReference>
<evidence type="ECO:0000313" key="1">
    <source>
        <dbReference type="EMBL" id="BBA98294.1"/>
    </source>
</evidence>
<dbReference type="KEGG" id="arev:RVR_4427"/>
<dbReference type="Proteomes" id="UP000595703">
    <property type="component" value="Chromosome"/>
</dbReference>
<gene>
    <name evidence="1" type="ORF">RVR_4427</name>
</gene>
<sequence length="59" mass="6443">MTLNTTVEALPRPPIAAGQAPAEEVRSMLPYVLVVCDQDRGESPFGWSDLESKETEPRG</sequence>
<reference evidence="1 2" key="1">
    <citation type="journal article" date="2010" name="J. Bacteriol.">
        <title>Biochemical characterization of a novel indole prenyltransferase from Streptomyces sp. SN-593.</title>
        <authorList>
            <person name="Takahashi S."/>
            <person name="Takagi H."/>
            <person name="Toyoda A."/>
            <person name="Uramoto M."/>
            <person name="Nogawa T."/>
            <person name="Ueki M."/>
            <person name="Sakaki Y."/>
            <person name="Osada H."/>
        </authorList>
    </citation>
    <scope>NUCLEOTIDE SEQUENCE [LARGE SCALE GENOMIC DNA]</scope>
    <source>
        <strain evidence="1 2">SN-593</strain>
    </source>
</reference>
<dbReference type="AlphaFoldDB" id="A0A7U3UT67"/>
<proteinExistence type="predicted"/>
<evidence type="ECO:0000313" key="2">
    <source>
        <dbReference type="Proteomes" id="UP000595703"/>
    </source>
</evidence>